<keyword evidence="2" id="KW-0547">Nucleotide-binding</keyword>
<sequence>ARTALFNWLYARHSGGKFLLRIEDTDRARSTDEAVQAILDGLDWLGLAHDGDVVFQANGAERHTELARQLLESGHAYRCWCTPEELTEMREQARAKSRRMLYDRRWRDRDPAEAPAGIAPVIRFRAPIEGETVIEDLVQGPVRVSNAQLDDMILLRSDGTPTYMLSVVADDHDMDVTHAIRGDDHLINAARQTQLFLAFNWQPPKYAHIPLIHGADGGKLSKRHGALAVAAYAKMGILAEAMCNYLLRLGWSHGDDEIISHEQAIGWFDLSSIGRSSARFDIKK</sequence>
<dbReference type="Pfam" id="PF00749">
    <property type="entry name" value="tRNA-synt_1c"/>
    <property type="match status" value="1"/>
</dbReference>
<dbReference type="GO" id="GO:0004818">
    <property type="term" value="F:glutamate-tRNA ligase activity"/>
    <property type="evidence" value="ECO:0007669"/>
    <property type="project" value="InterPro"/>
</dbReference>
<dbReference type="GO" id="GO:0006424">
    <property type="term" value="P:glutamyl-tRNA aminoacylation"/>
    <property type="evidence" value="ECO:0007669"/>
    <property type="project" value="InterPro"/>
</dbReference>
<proteinExistence type="predicted"/>
<evidence type="ECO:0000256" key="4">
    <source>
        <dbReference type="ARBA" id="ARBA00023146"/>
    </source>
</evidence>
<keyword evidence="3" id="KW-0067">ATP-binding</keyword>
<keyword evidence="1" id="KW-0436">Ligase</keyword>
<dbReference type="NCBIfam" id="TIGR00464">
    <property type="entry name" value="gltX_bact"/>
    <property type="match status" value="1"/>
</dbReference>
<dbReference type="InterPro" id="IPR000924">
    <property type="entry name" value="Glu/Gln-tRNA-synth"/>
</dbReference>
<dbReference type="AlphaFoldDB" id="A0A382VL20"/>
<feature type="non-terminal residue" evidence="6">
    <location>
        <position position="284"/>
    </location>
</feature>
<dbReference type="PANTHER" id="PTHR43311">
    <property type="entry name" value="GLUTAMATE--TRNA LIGASE"/>
    <property type="match status" value="1"/>
</dbReference>
<feature type="domain" description="Glutamyl/glutaminyl-tRNA synthetase class Ib catalytic" evidence="5">
    <location>
        <begin position="1"/>
        <end position="284"/>
    </location>
</feature>
<dbReference type="SUPFAM" id="SSF52374">
    <property type="entry name" value="Nucleotidylyl transferase"/>
    <property type="match status" value="1"/>
</dbReference>
<dbReference type="EMBL" id="UINC01152423">
    <property type="protein sequence ID" value="SVD46601.1"/>
    <property type="molecule type" value="Genomic_DNA"/>
</dbReference>
<name>A0A382VL20_9ZZZZ</name>
<dbReference type="InterPro" id="IPR020058">
    <property type="entry name" value="Glu/Gln-tRNA-synth_Ib_cat-dom"/>
</dbReference>
<feature type="non-terminal residue" evidence="6">
    <location>
        <position position="1"/>
    </location>
</feature>
<accession>A0A382VL20</accession>
<evidence type="ECO:0000256" key="2">
    <source>
        <dbReference type="ARBA" id="ARBA00022741"/>
    </source>
</evidence>
<dbReference type="InterPro" id="IPR004527">
    <property type="entry name" value="Glu-tRNA-ligase_bac/mito"/>
</dbReference>
<dbReference type="Gene3D" id="3.40.50.620">
    <property type="entry name" value="HUPs"/>
    <property type="match status" value="1"/>
</dbReference>
<dbReference type="InterPro" id="IPR014729">
    <property type="entry name" value="Rossmann-like_a/b/a_fold"/>
</dbReference>
<dbReference type="GO" id="GO:0005829">
    <property type="term" value="C:cytosol"/>
    <property type="evidence" value="ECO:0007669"/>
    <property type="project" value="TreeGrafter"/>
</dbReference>
<keyword evidence="4" id="KW-0030">Aminoacyl-tRNA synthetase</keyword>
<dbReference type="InterPro" id="IPR049940">
    <property type="entry name" value="GluQ/Sye"/>
</dbReference>
<reference evidence="6" key="1">
    <citation type="submission" date="2018-05" db="EMBL/GenBank/DDBJ databases">
        <authorList>
            <person name="Lanie J.A."/>
            <person name="Ng W.-L."/>
            <person name="Kazmierczak K.M."/>
            <person name="Andrzejewski T.M."/>
            <person name="Davidsen T.M."/>
            <person name="Wayne K.J."/>
            <person name="Tettelin H."/>
            <person name="Glass J.I."/>
            <person name="Rusch D."/>
            <person name="Podicherti R."/>
            <person name="Tsui H.-C.T."/>
            <person name="Winkler M.E."/>
        </authorList>
    </citation>
    <scope>NUCLEOTIDE SEQUENCE</scope>
</reference>
<evidence type="ECO:0000256" key="1">
    <source>
        <dbReference type="ARBA" id="ARBA00022598"/>
    </source>
</evidence>
<evidence type="ECO:0000259" key="5">
    <source>
        <dbReference type="Pfam" id="PF00749"/>
    </source>
</evidence>
<organism evidence="6">
    <name type="scientific">marine metagenome</name>
    <dbReference type="NCBI Taxonomy" id="408172"/>
    <lineage>
        <taxon>unclassified sequences</taxon>
        <taxon>metagenomes</taxon>
        <taxon>ecological metagenomes</taxon>
    </lineage>
</organism>
<dbReference type="PRINTS" id="PR00987">
    <property type="entry name" value="TRNASYNTHGLU"/>
</dbReference>
<dbReference type="PANTHER" id="PTHR43311:SF2">
    <property type="entry name" value="GLUTAMATE--TRNA LIGASE, MITOCHONDRIAL-RELATED"/>
    <property type="match status" value="1"/>
</dbReference>
<gene>
    <name evidence="6" type="ORF">METZ01_LOCUS399455</name>
</gene>
<evidence type="ECO:0000313" key="6">
    <source>
        <dbReference type="EMBL" id="SVD46601.1"/>
    </source>
</evidence>
<protein>
    <recommendedName>
        <fullName evidence="5">Glutamyl/glutaminyl-tRNA synthetase class Ib catalytic domain-containing protein</fullName>
    </recommendedName>
</protein>
<evidence type="ECO:0000256" key="3">
    <source>
        <dbReference type="ARBA" id="ARBA00022840"/>
    </source>
</evidence>
<dbReference type="GO" id="GO:0005524">
    <property type="term" value="F:ATP binding"/>
    <property type="evidence" value="ECO:0007669"/>
    <property type="project" value="UniProtKB-KW"/>
</dbReference>